<feature type="chain" id="PRO_5047447588" evidence="2">
    <location>
        <begin position="31"/>
        <end position="491"/>
    </location>
</feature>
<dbReference type="Gene3D" id="2.130.10.130">
    <property type="entry name" value="Integrin alpha, N-terminal"/>
    <property type="match status" value="1"/>
</dbReference>
<feature type="domain" description="Secretion system C-terminal sorting" evidence="3">
    <location>
        <begin position="418"/>
        <end position="482"/>
    </location>
</feature>
<accession>A0ABS3SNP6</accession>
<name>A0ABS3SNP6_9FLAO</name>
<gene>
    <name evidence="4" type="ORF">J4051_03550</name>
</gene>
<evidence type="ECO:0000256" key="2">
    <source>
        <dbReference type="SAM" id="SignalP"/>
    </source>
</evidence>
<reference evidence="4 5" key="1">
    <citation type="submission" date="2021-03" db="EMBL/GenBank/DDBJ databases">
        <title>Gelidibacter sp. nov., isolated from costal sediment.</title>
        <authorList>
            <person name="Lun K.-Y."/>
        </authorList>
    </citation>
    <scope>NUCLEOTIDE SEQUENCE [LARGE SCALE GENOMIC DNA]</scope>
    <source>
        <strain evidence="4 5">DF109</strain>
    </source>
</reference>
<dbReference type="InterPro" id="IPR026444">
    <property type="entry name" value="Secre_tail"/>
</dbReference>
<dbReference type="SUPFAM" id="SSF69322">
    <property type="entry name" value="Tricorn protease domain 2"/>
    <property type="match status" value="1"/>
</dbReference>
<comment type="caution">
    <text evidence="4">The sequence shown here is derived from an EMBL/GenBank/DDBJ whole genome shotgun (WGS) entry which is preliminary data.</text>
</comment>
<organism evidence="4 5">
    <name type="scientific">Gelidibacter pelagius</name>
    <dbReference type="NCBI Taxonomy" id="2819985"/>
    <lineage>
        <taxon>Bacteria</taxon>
        <taxon>Pseudomonadati</taxon>
        <taxon>Bacteroidota</taxon>
        <taxon>Flavobacteriia</taxon>
        <taxon>Flavobacteriales</taxon>
        <taxon>Flavobacteriaceae</taxon>
        <taxon>Gelidibacter</taxon>
    </lineage>
</organism>
<evidence type="ECO:0000313" key="4">
    <source>
        <dbReference type="EMBL" id="MBO3097329.1"/>
    </source>
</evidence>
<dbReference type="InterPro" id="IPR028994">
    <property type="entry name" value="Integrin_alpha_N"/>
</dbReference>
<keyword evidence="5" id="KW-1185">Reference proteome</keyword>
<protein>
    <submittedName>
        <fullName evidence="4">T9SS type A sorting domain-containing protein</fullName>
    </submittedName>
</protein>
<feature type="signal peptide" evidence="2">
    <location>
        <begin position="1"/>
        <end position="30"/>
    </location>
</feature>
<dbReference type="PANTHER" id="PTHR36220:SF1">
    <property type="entry name" value="GAMMA TUBULIN COMPLEX COMPONENT C-TERMINAL DOMAIN-CONTAINING PROTEIN"/>
    <property type="match status" value="1"/>
</dbReference>
<evidence type="ECO:0000313" key="5">
    <source>
        <dbReference type="Proteomes" id="UP000681315"/>
    </source>
</evidence>
<evidence type="ECO:0000259" key="3">
    <source>
        <dbReference type="Pfam" id="PF18962"/>
    </source>
</evidence>
<keyword evidence="1 2" id="KW-0732">Signal</keyword>
<dbReference type="Pfam" id="PF18962">
    <property type="entry name" value="Por_Secre_tail"/>
    <property type="match status" value="1"/>
</dbReference>
<dbReference type="NCBIfam" id="TIGR04183">
    <property type="entry name" value="Por_Secre_tail"/>
    <property type="match status" value="1"/>
</dbReference>
<proteinExistence type="predicted"/>
<dbReference type="RefSeq" id="WP_208232487.1">
    <property type="nucleotide sequence ID" value="NZ_JAGEVG010000003.1"/>
</dbReference>
<dbReference type="Proteomes" id="UP000681315">
    <property type="component" value="Unassembled WGS sequence"/>
</dbReference>
<dbReference type="PANTHER" id="PTHR36220">
    <property type="entry name" value="UNNAMED PRODUCT"/>
    <property type="match status" value="1"/>
</dbReference>
<sequence length="491" mass="51253">MRAQLHIQKHVLIPLLLFSLILLFSSTLSAQTWNQLGVDFVGPPHVDFAKAVSINANGNTVAFGLPKGGTSIGSRVQIFNLNGTNWSQKGSTIISSLGGGESVSLSADGNIVCIGANASGTNGSNSGLVQVYQFNGTDWQQMGSNVLGDSTGDSFGSKVAISSDGNTFAASAPKVDYNSVPDVGHVRIYNYNGTNWIQKGGPIVPKADRTLGITLDMDATGNTIITSGANRAINGAGAVIVYAFNGTDWVQKGQEILGVGTEGIGREVAISADGNIIAYSSFSSARTGQVRAFTFNGTDWIQIGSAMDGENNNDLFGCSLGMSANGTILAIGANGVNVTGGLQAGTVTVNQFDGTDWNQAGQVVTGNVNFDMLGSALALSSDGNTYVAAQAPSKATAFVYRISQPLSLDDNKFSKITLFPNPTNGSFSLSLGHQAETLNLNIFNMLGQVVLSKSYTSVERIEKLSLEDPGLYFIKVSNSNGGSQTLRLLVN</sequence>
<dbReference type="EMBL" id="JAGEVG010000003">
    <property type="protein sequence ID" value="MBO3097329.1"/>
    <property type="molecule type" value="Genomic_DNA"/>
</dbReference>
<evidence type="ECO:0000256" key="1">
    <source>
        <dbReference type="ARBA" id="ARBA00022729"/>
    </source>
</evidence>